<comment type="caution">
    <text evidence="2">The sequence shown here is derived from an EMBL/GenBank/DDBJ whole genome shotgun (WGS) entry which is preliminary data.</text>
</comment>
<sequence length="165" mass="15496">MVRVWARPITFDSPHGYFRSRQGFPREDGGRGRRCGVAGDGAGDAAGTVGAGGKGRGRGQACGGGEGLFGGGQECLGSGGGGDGCLGSGGGSTPIIGGGGGGGVGGGDGGGGGGDGGFEGGGDGRGQLSGRSCISAIPTIPAGRADKAAVSSWPLGTHAKADYRN</sequence>
<proteinExistence type="predicted"/>
<keyword evidence="3" id="KW-1185">Reference proteome</keyword>
<dbReference type="EMBL" id="JAULSV010000001">
    <property type="protein sequence ID" value="KAK0655503.1"/>
    <property type="molecule type" value="Genomic_DNA"/>
</dbReference>
<reference evidence="2" key="1">
    <citation type="submission" date="2023-06" db="EMBL/GenBank/DDBJ databases">
        <title>Genome-scale phylogeny and comparative genomics of the fungal order Sordariales.</title>
        <authorList>
            <consortium name="Lawrence Berkeley National Laboratory"/>
            <person name="Hensen N."/>
            <person name="Bonometti L."/>
            <person name="Westerberg I."/>
            <person name="Brannstrom I.O."/>
            <person name="Guillou S."/>
            <person name="Cros-Aarteil S."/>
            <person name="Calhoun S."/>
            <person name="Haridas S."/>
            <person name="Kuo A."/>
            <person name="Mondo S."/>
            <person name="Pangilinan J."/>
            <person name="Riley R."/>
            <person name="Labutti K."/>
            <person name="Andreopoulos B."/>
            <person name="Lipzen A."/>
            <person name="Chen C."/>
            <person name="Yanf M."/>
            <person name="Daum C."/>
            <person name="Ng V."/>
            <person name="Clum A."/>
            <person name="Steindorff A."/>
            <person name="Ohm R."/>
            <person name="Martin F."/>
            <person name="Silar P."/>
            <person name="Natvig D."/>
            <person name="Lalanne C."/>
            <person name="Gautier V."/>
            <person name="Ament-Velasquez S.L."/>
            <person name="Kruys A."/>
            <person name="Hutchinson M.I."/>
            <person name="Powell A.J."/>
            <person name="Barry K."/>
            <person name="Miller A.N."/>
            <person name="Grigoriev I.V."/>
            <person name="Debuchy R."/>
            <person name="Gladieux P."/>
            <person name="Thoren M.H."/>
            <person name="Johannesson H."/>
        </authorList>
    </citation>
    <scope>NUCLEOTIDE SEQUENCE</scope>
    <source>
        <strain evidence="2">SMH2532-1</strain>
    </source>
</reference>
<feature type="compositionally biased region" description="Gly residues" evidence="1">
    <location>
        <begin position="87"/>
        <end position="127"/>
    </location>
</feature>
<evidence type="ECO:0000313" key="2">
    <source>
        <dbReference type="EMBL" id="KAK0655503.1"/>
    </source>
</evidence>
<accession>A0AA39YMZ8</accession>
<feature type="region of interest" description="Disordered" evidence="1">
    <location>
        <begin position="20"/>
        <end position="39"/>
    </location>
</feature>
<dbReference type="Proteomes" id="UP001174936">
    <property type="component" value="Unassembled WGS sequence"/>
</dbReference>
<organism evidence="2 3">
    <name type="scientific">Cercophora newfieldiana</name>
    <dbReference type="NCBI Taxonomy" id="92897"/>
    <lineage>
        <taxon>Eukaryota</taxon>
        <taxon>Fungi</taxon>
        <taxon>Dikarya</taxon>
        <taxon>Ascomycota</taxon>
        <taxon>Pezizomycotina</taxon>
        <taxon>Sordariomycetes</taxon>
        <taxon>Sordariomycetidae</taxon>
        <taxon>Sordariales</taxon>
        <taxon>Lasiosphaeriaceae</taxon>
        <taxon>Cercophora</taxon>
    </lineage>
</organism>
<name>A0AA39YMZ8_9PEZI</name>
<gene>
    <name evidence="2" type="ORF">B0T16DRAFT_440690</name>
</gene>
<protein>
    <submittedName>
        <fullName evidence="2">Uncharacterized protein</fullName>
    </submittedName>
</protein>
<evidence type="ECO:0000256" key="1">
    <source>
        <dbReference type="SAM" id="MobiDB-lite"/>
    </source>
</evidence>
<evidence type="ECO:0000313" key="3">
    <source>
        <dbReference type="Proteomes" id="UP001174936"/>
    </source>
</evidence>
<feature type="region of interest" description="Disordered" evidence="1">
    <location>
        <begin position="87"/>
        <end position="130"/>
    </location>
</feature>
<feature type="region of interest" description="Disordered" evidence="1">
    <location>
        <begin position="144"/>
        <end position="165"/>
    </location>
</feature>
<dbReference type="AlphaFoldDB" id="A0AA39YMZ8"/>